<sequence>MQQKEDKIIYKVTSIGLKDIQIVNLANDKDLRNVPKYKLPLGLEIGMSVEINSFGLYEIVK</sequence>
<organism evidence="1 2">
    <name type="scientific">Lachnobacterium bovis</name>
    <dbReference type="NCBI Taxonomy" id="140626"/>
    <lineage>
        <taxon>Bacteria</taxon>
        <taxon>Bacillati</taxon>
        <taxon>Bacillota</taxon>
        <taxon>Clostridia</taxon>
        <taxon>Lachnospirales</taxon>
        <taxon>Lachnospiraceae</taxon>
        <taxon>Lachnobacterium</taxon>
    </lineage>
</organism>
<dbReference type="Proteomes" id="UP000182471">
    <property type="component" value="Unassembled WGS sequence"/>
</dbReference>
<keyword evidence="2" id="KW-1185">Reference proteome</keyword>
<gene>
    <name evidence="1" type="ORF">SAMN02910429_00734</name>
</gene>
<protein>
    <submittedName>
        <fullName evidence="1">Uncharacterized protein</fullName>
    </submittedName>
</protein>
<proteinExistence type="predicted"/>
<dbReference type="RefSeq" id="WP_022748795.1">
    <property type="nucleotide sequence ID" value="NZ_FOGW01000007.1"/>
</dbReference>
<evidence type="ECO:0000313" key="1">
    <source>
        <dbReference type="EMBL" id="SER66670.1"/>
    </source>
</evidence>
<accession>A0A1H9R1S1</accession>
<evidence type="ECO:0000313" key="2">
    <source>
        <dbReference type="Proteomes" id="UP000182471"/>
    </source>
</evidence>
<dbReference type="AlphaFoldDB" id="A0A1H9R1S1"/>
<name>A0A1H9R1S1_9FIRM</name>
<dbReference type="OrthoDB" id="9935628at2"/>
<reference evidence="2" key="1">
    <citation type="submission" date="2016-10" db="EMBL/GenBank/DDBJ databases">
        <authorList>
            <person name="Varghese N."/>
            <person name="Submissions S."/>
        </authorList>
    </citation>
    <scope>NUCLEOTIDE SEQUENCE [LARGE SCALE GENOMIC DNA]</scope>
    <source>
        <strain evidence="2">S1b</strain>
    </source>
</reference>
<dbReference type="EMBL" id="FOGW01000007">
    <property type="protein sequence ID" value="SER66670.1"/>
    <property type="molecule type" value="Genomic_DNA"/>
</dbReference>